<dbReference type="Proteomes" id="UP001501752">
    <property type="component" value="Unassembled WGS sequence"/>
</dbReference>
<feature type="transmembrane region" description="Helical" evidence="6">
    <location>
        <begin position="147"/>
        <end position="170"/>
    </location>
</feature>
<dbReference type="EMBL" id="BAABIS010000001">
    <property type="protein sequence ID" value="GAA4884580.1"/>
    <property type="molecule type" value="Genomic_DNA"/>
</dbReference>
<feature type="transmembrane region" description="Helical" evidence="6">
    <location>
        <begin position="572"/>
        <end position="592"/>
    </location>
</feature>
<dbReference type="Pfam" id="PF13515">
    <property type="entry name" value="FUSC_2"/>
    <property type="match status" value="1"/>
</dbReference>
<evidence type="ECO:0000256" key="1">
    <source>
        <dbReference type="ARBA" id="ARBA00004141"/>
    </source>
</evidence>
<keyword evidence="4 6" id="KW-0472">Membrane</keyword>
<protein>
    <submittedName>
        <fullName evidence="8">FUSC family protein</fullName>
    </submittedName>
</protein>
<evidence type="ECO:0000256" key="6">
    <source>
        <dbReference type="SAM" id="Phobius"/>
    </source>
</evidence>
<feature type="region of interest" description="Disordered" evidence="5">
    <location>
        <begin position="774"/>
        <end position="814"/>
    </location>
</feature>
<evidence type="ECO:0000259" key="7">
    <source>
        <dbReference type="Pfam" id="PF13515"/>
    </source>
</evidence>
<reference evidence="9" key="1">
    <citation type="journal article" date="2019" name="Int. J. Syst. Evol. Microbiol.">
        <title>The Global Catalogue of Microorganisms (GCM) 10K type strain sequencing project: providing services to taxonomists for standard genome sequencing and annotation.</title>
        <authorList>
            <consortium name="The Broad Institute Genomics Platform"/>
            <consortium name="The Broad Institute Genome Sequencing Center for Infectious Disease"/>
            <person name="Wu L."/>
            <person name="Ma J."/>
        </authorList>
    </citation>
    <scope>NUCLEOTIDE SEQUENCE [LARGE SCALE GENOMIC DNA]</scope>
    <source>
        <strain evidence="9">JCM 13006</strain>
    </source>
</reference>
<feature type="transmembrane region" description="Helical" evidence="6">
    <location>
        <begin position="497"/>
        <end position="515"/>
    </location>
</feature>
<evidence type="ECO:0000256" key="2">
    <source>
        <dbReference type="ARBA" id="ARBA00022692"/>
    </source>
</evidence>
<keyword evidence="9" id="KW-1185">Reference proteome</keyword>
<evidence type="ECO:0000256" key="4">
    <source>
        <dbReference type="ARBA" id="ARBA00023136"/>
    </source>
</evidence>
<sequence length="814" mass="84004">MPMSRTRALLDRLRARDPGREIPHRAVRVTLAACTGFYTLRYGFGRPSAATYALFGAISLGLLSRIGGGARARARTLLGTLPAAYLLITLGTLLAVRSWAAALGMLGIGFAVAYGSVGGPRLVGLANGLQLLYILPCFPPYRPEDLPLRLIGVTVGILLLAAAELLLWPVPPPVHYRDRLARAAAAVADLADRTAAAVEAPPQRPVRDRAPPGPADGSPSAADGRPDPATEAVDELRFSRIPLLERPASAGAADRALSHAATALRHTRGQLLRIGRVNDLAGPLPQAAALVRATARAVRAAGEGARAAGPVPGTEPIEAAITGFETARTTPFRPDGPRSAYDTGTVSVTEPEPAPVPSAGRIGPYPTSDPAEAATAARLALGSIALEAAEGARFLTLAVRISRRAPLPPDPTPPADRPGPFWYGHEPAVRLWWARFRANLTPRSVYFQNAVRTAAALAAARLLVGGLDLTHGFWVLLATLTLMRTTAADTGMTLRPAITGTLCGAAGSAAMLLLVGDRPLFYAIALPVAMLTAFTLGPALGLVWAQGTFTVVVAMVFAQLAPASWKLAEARLVDVATGAAVGILTGLCAWPLGGGRELRRRAAELLDDSAAAVHETVAELTGRPAPGGAVRRARRSAVLAEATYAQFRSERHDPQPGAPDWQAVLLTGQHTVRGAEQLLARIVPHSLAGRPAVAGRLVGDADTAAAAFLREGAALRAGPVRPDPALAEARTALLDERLTVARLPVADPAALHAVDTAVWLVGLVDDLAAVPGAKAAPDGRSQPEEGRGTAGAAGGAAADAATRGSNEGGGGGGG</sequence>
<feature type="compositionally biased region" description="Low complexity" evidence="5">
    <location>
        <begin position="795"/>
        <end position="804"/>
    </location>
</feature>
<evidence type="ECO:0000313" key="9">
    <source>
        <dbReference type="Proteomes" id="UP001501752"/>
    </source>
</evidence>
<evidence type="ECO:0000256" key="5">
    <source>
        <dbReference type="SAM" id="MobiDB-lite"/>
    </source>
</evidence>
<feature type="transmembrane region" description="Helical" evidence="6">
    <location>
        <begin position="543"/>
        <end position="560"/>
    </location>
</feature>
<dbReference type="InterPro" id="IPR049453">
    <property type="entry name" value="Memb_transporter_dom"/>
</dbReference>
<organism evidence="8 9">
    <name type="scientific">Kitasatospora terrestris</name>
    <dbReference type="NCBI Taxonomy" id="258051"/>
    <lineage>
        <taxon>Bacteria</taxon>
        <taxon>Bacillati</taxon>
        <taxon>Actinomycetota</taxon>
        <taxon>Actinomycetes</taxon>
        <taxon>Kitasatosporales</taxon>
        <taxon>Streptomycetaceae</taxon>
        <taxon>Kitasatospora</taxon>
    </lineage>
</organism>
<comment type="caution">
    <text evidence="8">The sequence shown here is derived from an EMBL/GenBank/DDBJ whole genome shotgun (WGS) entry which is preliminary data.</text>
</comment>
<gene>
    <name evidence="8" type="ORF">GCM10023235_76830</name>
</gene>
<proteinExistence type="predicted"/>
<keyword evidence="2 6" id="KW-0812">Transmembrane</keyword>
<feature type="transmembrane region" description="Helical" evidence="6">
    <location>
        <begin position="74"/>
        <end position="93"/>
    </location>
</feature>
<evidence type="ECO:0000256" key="3">
    <source>
        <dbReference type="ARBA" id="ARBA00022989"/>
    </source>
</evidence>
<name>A0ABP9ESP9_9ACTN</name>
<feature type="transmembrane region" description="Helical" evidence="6">
    <location>
        <begin position="520"/>
        <end position="537"/>
    </location>
</feature>
<accession>A0ABP9ESP9</accession>
<comment type="subcellular location">
    <subcellularLocation>
        <location evidence="1">Membrane</location>
        <topology evidence="1">Multi-pass membrane protein</topology>
    </subcellularLocation>
</comment>
<feature type="transmembrane region" description="Helical" evidence="6">
    <location>
        <begin position="50"/>
        <end position="67"/>
    </location>
</feature>
<feature type="domain" description="Integral membrane bound transporter" evidence="7">
    <location>
        <begin position="462"/>
        <end position="584"/>
    </location>
</feature>
<feature type="region of interest" description="Disordered" evidence="5">
    <location>
        <begin position="195"/>
        <end position="231"/>
    </location>
</feature>
<feature type="transmembrane region" description="Helical" evidence="6">
    <location>
        <begin position="453"/>
        <end position="477"/>
    </location>
</feature>
<feature type="transmembrane region" description="Helical" evidence="6">
    <location>
        <begin position="99"/>
        <end position="117"/>
    </location>
</feature>
<evidence type="ECO:0000313" key="8">
    <source>
        <dbReference type="EMBL" id="GAA4884580.1"/>
    </source>
</evidence>
<keyword evidence="3 6" id="KW-1133">Transmembrane helix</keyword>
<feature type="region of interest" description="Disordered" evidence="5">
    <location>
        <begin position="328"/>
        <end position="362"/>
    </location>
</feature>